<dbReference type="InterPro" id="IPR036250">
    <property type="entry name" value="AcylCo_DH-like_C"/>
</dbReference>
<evidence type="ECO:0000313" key="8">
    <source>
        <dbReference type="Proteomes" id="UP000274922"/>
    </source>
</evidence>
<evidence type="ECO:0000256" key="5">
    <source>
        <dbReference type="ARBA" id="ARBA00023002"/>
    </source>
</evidence>
<dbReference type="SUPFAM" id="SSF56645">
    <property type="entry name" value="Acyl-CoA dehydrogenase NM domain-like"/>
    <property type="match status" value="1"/>
</dbReference>
<comment type="cofactor">
    <cofactor evidence="1">
        <name>FAD</name>
        <dbReference type="ChEBI" id="CHEBI:57692"/>
    </cofactor>
</comment>
<keyword evidence="8" id="KW-1185">Reference proteome</keyword>
<dbReference type="SMART" id="SM01117">
    <property type="entry name" value="Cyt-b5"/>
    <property type="match status" value="1"/>
</dbReference>
<dbReference type="PROSITE" id="PS50255">
    <property type="entry name" value="CYTOCHROME_B5_2"/>
    <property type="match status" value="1"/>
</dbReference>
<dbReference type="InterPro" id="IPR050741">
    <property type="entry name" value="Acyl-CoA_dehydrogenase"/>
</dbReference>
<evidence type="ECO:0000256" key="1">
    <source>
        <dbReference type="ARBA" id="ARBA00001974"/>
    </source>
</evidence>
<reference evidence="8" key="1">
    <citation type="journal article" date="2018" name="Nat. Microbiol.">
        <title>Leveraging single-cell genomics to expand the fungal tree of life.</title>
        <authorList>
            <person name="Ahrendt S.R."/>
            <person name="Quandt C.A."/>
            <person name="Ciobanu D."/>
            <person name="Clum A."/>
            <person name="Salamov A."/>
            <person name="Andreopoulos B."/>
            <person name="Cheng J.F."/>
            <person name="Woyke T."/>
            <person name="Pelin A."/>
            <person name="Henrissat B."/>
            <person name="Reynolds N.K."/>
            <person name="Benny G.L."/>
            <person name="Smith M.E."/>
            <person name="James T.Y."/>
            <person name="Grigoriev I.V."/>
        </authorList>
    </citation>
    <scope>NUCLEOTIDE SEQUENCE [LARGE SCALE GENOMIC DNA]</scope>
    <source>
        <strain evidence="8">ATCC 52028</strain>
    </source>
</reference>
<name>A0A4P9XA24_9FUNG</name>
<dbReference type="InterPro" id="IPR013786">
    <property type="entry name" value="AcylCoA_DH/ox_N"/>
</dbReference>
<evidence type="ECO:0000256" key="4">
    <source>
        <dbReference type="ARBA" id="ARBA00022827"/>
    </source>
</evidence>
<evidence type="ECO:0000256" key="2">
    <source>
        <dbReference type="ARBA" id="ARBA00009347"/>
    </source>
</evidence>
<dbReference type="Proteomes" id="UP000274922">
    <property type="component" value="Unassembled WGS sequence"/>
</dbReference>
<dbReference type="GO" id="GO:0050660">
    <property type="term" value="F:flavin adenine dinucleotide binding"/>
    <property type="evidence" value="ECO:0007669"/>
    <property type="project" value="InterPro"/>
</dbReference>
<evidence type="ECO:0000313" key="7">
    <source>
        <dbReference type="EMBL" id="RKP01891.1"/>
    </source>
</evidence>
<dbReference type="Pfam" id="PF00441">
    <property type="entry name" value="Acyl-CoA_dh_1"/>
    <property type="match status" value="1"/>
</dbReference>
<dbReference type="Gene3D" id="1.10.540.10">
    <property type="entry name" value="Acyl-CoA dehydrogenase/oxidase, N-terminal domain"/>
    <property type="match status" value="1"/>
</dbReference>
<dbReference type="Gene3D" id="2.40.110.10">
    <property type="entry name" value="Butyryl-CoA Dehydrogenase, subunit A, domain 2"/>
    <property type="match status" value="1"/>
</dbReference>
<dbReference type="CDD" id="cd00567">
    <property type="entry name" value="ACAD"/>
    <property type="match status" value="1"/>
</dbReference>
<dbReference type="GO" id="GO:0005737">
    <property type="term" value="C:cytoplasm"/>
    <property type="evidence" value="ECO:0007669"/>
    <property type="project" value="TreeGrafter"/>
</dbReference>
<dbReference type="Pfam" id="PF02770">
    <property type="entry name" value="Acyl-CoA_dh_M"/>
    <property type="match status" value="1"/>
</dbReference>
<dbReference type="EMBL" id="ML014158">
    <property type="protein sequence ID" value="RKP01891.1"/>
    <property type="molecule type" value="Genomic_DNA"/>
</dbReference>
<protein>
    <recommendedName>
        <fullName evidence="6">Cytochrome b5 heme-binding domain-containing protein</fullName>
    </recommendedName>
</protein>
<dbReference type="InterPro" id="IPR009075">
    <property type="entry name" value="AcylCo_DH/oxidase_C"/>
</dbReference>
<proteinExistence type="inferred from homology"/>
<dbReference type="STRING" id="1555241.A0A4P9XA24"/>
<accession>A0A4P9XA24</accession>
<dbReference type="SUPFAM" id="SSF47203">
    <property type="entry name" value="Acyl-CoA dehydrogenase C-terminal domain-like"/>
    <property type="match status" value="1"/>
</dbReference>
<dbReference type="InterPro" id="IPR006091">
    <property type="entry name" value="Acyl-CoA_Oxase/DH_mid-dom"/>
</dbReference>
<dbReference type="SUPFAM" id="SSF55856">
    <property type="entry name" value="Cytochrome b5-like heme/steroid binding domain"/>
    <property type="match status" value="1"/>
</dbReference>
<dbReference type="InterPro" id="IPR036400">
    <property type="entry name" value="Cyt_B5-like_heme/steroid_sf"/>
</dbReference>
<dbReference type="AlphaFoldDB" id="A0A4P9XA24"/>
<comment type="similarity">
    <text evidence="2">Belongs to the acyl-CoA dehydrogenase family.</text>
</comment>
<dbReference type="GO" id="GO:0003995">
    <property type="term" value="F:acyl-CoA dehydrogenase activity"/>
    <property type="evidence" value="ECO:0007669"/>
    <property type="project" value="TreeGrafter"/>
</dbReference>
<feature type="domain" description="Cytochrome b5 heme-binding" evidence="6">
    <location>
        <begin position="13"/>
        <end position="89"/>
    </location>
</feature>
<dbReference type="Gene3D" id="3.10.120.10">
    <property type="entry name" value="Cytochrome b5-like heme/steroid binding domain"/>
    <property type="match status" value="1"/>
</dbReference>
<organism evidence="7 8">
    <name type="scientific">Caulochytrium protostelioides</name>
    <dbReference type="NCBI Taxonomy" id="1555241"/>
    <lineage>
        <taxon>Eukaryota</taxon>
        <taxon>Fungi</taxon>
        <taxon>Fungi incertae sedis</taxon>
        <taxon>Chytridiomycota</taxon>
        <taxon>Chytridiomycota incertae sedis</taxon>
        <taxon>Chytridiomycetes</taxon>
        <taxon>Caulochytriales</taxon>
        <taxon>Caulochytriaceae</taxon>
        <taxon>Caulochytrium</taxon>
    </lineage>
</organism>
<keyword evidence="3" id="KW-0285">Flavoprotein</keyword>
<dbReference type="InterPro" id="IPR001199">
    <property type="entry name" value="Cyt_B5-like_heme/steroid-bd"/>
</dbReference>
<evidence type="ECO:0000259" key="6">
    <source>
        <dbReference type="PROSITE" id="PS50255"/>
    </source>
</evidence>
<keyword evidence="4" id="KW-0274">FAD</keyword>
<dbReference type="OrthoDB" id="10254877at2759"/>
<evidence type="ECO:0000256" key="3">
    <source>
        <dbReference type="ARBA" id="ARBA00022630"/>
    </source>
</evidence>
<gene>
    <name evidence="7" type="ORF">CXG81DRAFT_11443</name>
</gene>
<dbReference type="Gene3D" id="1.20.140.10">
    <property type="entry name" value="Butyryl-CoA Dehydrogenase, subunit A, domain 3"/>
    <property type="match status" value="1"/>
</dbReference>
<dbReference type="InterPro" id="IPR037069">
    <property type="entry name" value="AcylCoA_DH/ox_N_sf"/>
</dbReference>
<dbReference type="GO" id="GO:0033539">
    <property type="term" value="P:fatty acid beta-oxidation using acyl-CoA dehydrogenase"/>
    <property type="evidence" value="ECO:0007669"/>
    <property type="project" value="TreeGrafter"/>
</dbReference>
<keyword evidence="5" id="KW-0560">Oxidoreductase</keyword>
<dbReference type="PANTHER" id="PTHR48083:SF28">
    <property type="entry name" value="ACYL-COA DEHYDROGENASE FAMILY PROTEIN (AFU_ORTHOLOGUE AFUA_6G10880)-RELATED"/>
    <property type="match status" value="1"/>
</dbReference>
<dbReference type="InterPro" id="IPR046373">
    <property type="entry name" value="Acyl-CoA_Oxase/DH_mid-dom_sf"/>
</dbReference>
<dbReference type="Pfam" id="PF02771">
    <property type="entry name" value="Acyl-CoA_dh_N"/>
    <property type="match status" value="1"/>
</dbReference>
<dbReference type="Pfam" id="PF00173">
    <property type="entry name" value="Cyt-b5"/>
    <property type="match status" value="1"/>
</dbReference>
<dbReference type="InterPro" id="IPR009100">
    <property type="entry name" value="AcylCoA_DH/oxidase_NM_dom_sf"/>
</dbReference>
<sequence>MTGPQSSQGAAAQRIISLAEVKQHNTADSNWIIIDDTVYDVSEFADMHPGGAGILQDVAGTDATEQFYALHRIEVLTKYKPRLAVGRVEGVTAKVKLPEPGALSTGVPYAETPFDMGYKSPYLNESHRAFRIAVRTFCDTHLAPVAQQADLAGEPVSDALYGQMGRCGLLAARLGPGPHLQFWPDGILGVVKPQQFDYFHEAIVHEELSRIGAAGWVDSLGTGFTIGAKQVLLFGQPALRDGVGAELLKGEKRIALAVTEPTHGSDVAGIRTTARLSDCKQFWIVNGIKKWITNGHQSAYFTTAVRTNDRPGMGGISMLLVPRGPGLTTRPIKTSYSAAAGTALVIMENVKVPVGNLLGKEGKGFMIIMAGFNAERAFICSGMIGAMRRVNEECFKWACQRKIKGVALIQSDAIQLKLASMISAVEAVAAWHEALLYQRGAMSFVEQNMKLGGPIALLKYQITRVAEHISDEACQIFGGRSLTQTGMGRGAEQLRRSVKFAAILGGSEEIMAQLGVRQALRDFDGSKL</sequence>
<dbReference type="PANTHER" id="PTHR48083">
    <property type="entry name" value="MEDIUM-CHAIN SPECIFIC ACYL-COA DEHYDROGENASE, MITOCHONDRIAL-RELATED"/>
    <property type="match status" value="1"/>
</dbReference>